<feature type="transmembrane region" description="Helical" evidence="5">
    <location>
        <begin position="397"/>
        <end position="415"/>
    </location>
</feature>
<dbReference type="InterPro" id="IPR036513">
    <property type="entry name" value="STAS_dom_sf"/>
</dbReference>
<name>A0ABY7VRN2_9BACT</name>
<evidence type="ECO:0000256" key="1">
    <source>
        <dbReference type="ARBA" id="ARBA00004141"/>
    </source>
</evidence>
<dbReference type="SUPFAM" id="SSF52091">
    <property type="entry name" value="SpoIIaa-like"/>
    <property type="match status" value="1"/>
</dbReference>
<protein>
    <submittedName>
        <fullName evidence="7">SulP family inorganic anion transporter</fullName>
    </submittedName>
</protein>
<dbReference type="InterPro" id="IPR052706">
    <property type="entry name" value="Membrane-Transporter-like"/>
</dbReference>
<feature type="domain" description="STAS" evidence="6">
    <location>
        <begin position="505"/>
        <end position="600"/>
    </location>
</feature>
<dbReference type="PROSITE" id="PS50801">
    <property type="entry name" value="STAS"/>
    <property type="match status" value="1"/>
</dbReference>
<feature type="transmembrane region" description="Helical" evidence="5">
    <location>
        <begin position="159"/>
        <end position="184"/>
    </location>
</feature>
<evidence type="ECO:0000256" key="5">
    <source>
        <dbReference type="SAM" id="Phobius"/>
    </source>
</evidence>
<dbReference type="CDD" id="cd07042">
    <property type="entry name" value="STAS_SulP_like_sulfate_transporter"/>
    <property type="match status" value="1"/>
</dbReference>
<dbReference type="InterPro" id="IPR002645">
    <property type="entry name" value="STAS_dom"/>
</dbReference>
<dbReference type="RefSeq" id="WP_274150433.1">
    <property type="nucleotide sequence ID" value="NZ_CP117811.1"/>
</dbReference>
<accession>A0ABY7VRN2</accession>
<reference evidence="7 8" key="1">
    <citation type="submission" date="2023-02" db="EMBL/GenBank/DDBJ databases">
        <title>Genome sequence of Lentisphaera profundi SAORIC-696.</title>
        <authorList>
            <person name="Kim e."/>
            <person name="Cho J.-C."/>
            <person name="Choi A."/>
            <person name="Kang I."/>
        </authorList>
    </citation>
    <scope>NUCLEOTIDE SEQUENCE [LARGE SCALE GENOMIC DNA]</scope>
    <source>
        <strain evidence="7 8">SAORIC-696</strain>
    </source>
</reference>
<feature type="transmembrane region" description="Helical" evidence="5">
    <location>
        <begin position="421"/>
        <end position="440"/>
    </location>
</feature>
<proteinExistence type="predicted"/>
<dbReference type="Proteomes" id="UP001214250">
    <property type="component" value="Chromosome 1"/>
</dbReference>
<sequence>MFNILRKHSGNLKNDILAGLTAVLTLIPEAVAFTFVAGIDPMMGLYGSFFIGFITSVFGGRPAMISGAAGSMAVVTTAFIIMFGLEYLLAAVIVTGILQVLFGAFKMGKFIRLLPHPVMLGFVNGLAIVIGMAQFGQFKENTRVVYDKQHDMFTYAGDWMALTSPAMLTMMGMIVLTMLIVHFLPKFTKAIPAPLAAIVICTLLATFTPLKDHSKRVSDVVLGQRTSMTEKEIITDQFTAQKETVLHRDYAATAEATVAKKITNEQVQERWELNQTKLIAEGKKDTADALDGSLKGRLPSLHLPDIGWDMSNPDNRDKAIKVLILALILASVGLIETLMTMSLIDEITETRGQGNRESVAQGAGNVVSGFFGGMCGCAMIGQSVICLNSGGRGRTSGIATAIFMLIFILFAPHLIEMIPVASLIGVMFMVVIATFEWSSLRLFGKIQKSEILIIIIVSAVTVFLDLAVAVGIGIIISALIYAWNSAKEIKIKVTKESKTEKTYVVKGNVFFGSITSFKELFDPNNDPKDVYIDFADSKVCDHSGIEAVHGLSERYKAAGKILHLRHLSPECATLLRKSGDIVEVNILEDPKYLVADDSLA</sequence>
<organism evidence="7 8">
    <name type="scientific">Lentisphaera profundi</name>
    <dbReference type="NCBI Taxonomy" id="1658616"/>
    <lineage>
        <taxon>Bacteria</taxon>
        <taxon>Pseudomonadati</taxon>
        <taxon>Lentisphaerota</taxon>
        <taxon>Lentisphaeria</taxon>
        <taxon>Lentisphaerales</taxon>
        <taxon>Lentisphaeraceae</taxon>
        <taxon>Lentisphaera</taxon>
    </lineage>
</organism>
<evidence type="ECO:0000313" key="8">
    <source>
        <dbReference type="Proteomes" id="UP001214250"/>
    </source>
</evidence>
<dbReference type="EMBL" id="CP117811">
    <property type="protein sequence ID" value="WDE96367.1"/>
    <property type="molecule type" value="Genomic_DNA"/>
</dbReference>
<feature type="transmembrane region" description="Helical" evidence="5">
    <location>
        <begin position="364"/>
        <end position="385"/>
    </location>
</feature>
<evidence type="ECO:0000256" key="4">
    <source>
        <dbReference type="ARBA" id="ARBA00023136"/>
    </source>
</evidence>
<evidence type="ECO:0000256" key="2">
    <source>
        <dbReference type="ARBA" id="ARBA00022692"/>
    </source>
</evidence>
<keyword evidence="4 5" id="KW-0472">Membrane</keyword>
<keyword evidence="8" id="KW-1185">Reference proteome</keyword>
<dbReference type="PANTHER" id="PTHR43310">
    <property type="entry name" value="SULFATE TRANSPORTER YBAR-RELATED"/>
    <property type="match status" value="1"/>
</dbReference>
<dbReference type="InterPro" id="IPR011547">
    <property type="entry name" value="SLC26A/SulP_dom"/>
</dbReference>
<feature type="transmembrane region" description="Helical" evidence="5">
    <location>
        <begin position="452"/>
        <end position="483"/>
    </location>
</feature>
<dbReference type="Pfam" id="PF01740">
    <property type="entry name" value="STAS"/>
    <property type="match status" value="1"/>
</dbReference>
<feature type="transmembrane region" description="Helical" evidence="5">
    <location>
        <begin position="72"/>
        <end position="98"/>
    </location>
</feature>
<dbReference type="Gene3D" id="3.30.750.24">
    <property type="entry name" value="STAS domain"/>
    <property type="match status" value="1"/>
</dbReference>
<comment type="subcellular location">
    <subcellularLocation>
        <location evidence="1">Membrane</location>
        <topology evidence="1">Multi-pass membrane protein</topology>
    </subcellularLocation>
</comment>
<feature type="transmembrane region" description="Helical" evidence="5">
    <location>
        <begin position="42"/>
        <end position="60"/>
    </location>
</feature>
<evidence type="ECO:0000256" key="3">
    <source>
        <dbReference type="ARBA" id="ARBA00022989"/>
    </source>
</evidence>
<evidence type="ECO:0000313" key="7">
    <source>
        <dbReference type="EMBL" id="WDE96367.1"/>
    </source>
</evidence>
<gene>
    <name evidence="7" type="ORF">PQO03_00090</name>
</gene>
<keyword evidence="2 5" id="KW-0812">Transmembrane</keyword>
<dbReference type="PANTHER" id="PTHR43310:SF1">
    <property type="entry name" value="SULFATE TRANSPORTER YBAR-RELATED"/>
    <property type="match status" value="1"/>
</dbReference>
<evidence type="ECO:0000259" key="6">
    <source>
        <dbReference type="PROSITE" id="PS50801"/>
    </source>
</evidence>
<keyword evidence="3 5" id="KW-1133">Transmembrane helix</keyword>
<dbReference type="Pfam" id="PF00916">
    <property type="entry name" value="Sulfate_transp"/>
    <property type="match status" value="2"/>
</dbReference>
<feature type="transmembrane region" description="Helical" evidence="5">
    <location>
        <begin position="190"/>
        <end position="210"/>
    </location>
</feature>
<feature type="transmembrane region" description="Helical" evidence="5">
    <location>
        <begin position="118"/>
        <end position="138"/>
    </location>
</feature>
<feature type="transmembrane region" description="Helical" evidence="5">
    <location>
        <begin position="322"/>
        <end position="344"/>
    </location>
</feature>